<name>A0A8J7RNR2_9HYPH</name>
<dbReference type="RefSeq" id="WP_209336479.1">
    <property type="nucleotide sequence ID" value="NZ_JAGIYY010000007.1"/>
</dbReference>
<sequence>MIMHDWRLNDGISLNVDARTWDVQAKEATPTSYRIEATCPDGTERQLWLEIQDGNLVVHAYDPEHEEPMNLRITMSDISVDTEREGQAPQVADRKRCDAMQEFVRQIATVSLPEEETTGDLDEFIADLDEERLFGEYHTFMDVVRSAREIVR</sequence>
<protein>
    <submittedName>
        <fullName evidence="1">Uncharacterized protein</fullName>
    </submittedName>
</protein>
<comment type="caution">
    <text evidence="1">The sequence shown here is derived from an EMBL/GenBank/DDBJ whole genome shotgun (WGS) entry which is preliminary data.</text>
</comment>
<gene>
    <name evidence="1" type="ORF">J5Y06_17510</name>
</gene>
<evidence type="ECO:0000313" key="1">
    <source>
        <dbReference type="EMBL" id="MBP0440451.1"/>
    </source>
</evidence>
<organism evidence="1 2">
    <name type="scientific">Tianweitania sediminis</name>
    <dbReference type="NCBI Taxonomy" id="1502156"/>
    <lineage>
        <taxon>Bacteria</taxon>
        <taxon>Pseudomonadati</taxon>
        <taxon>Pseudomonadota</taxon>
        <taxon>Alphaproteobacteria</taxon>
        <taxon>Hyphomicrobiales</taxon>
        <taxon>Phyllobacteriaceae</taxon>
        <taxon>Tianweitania</taxon>
    </lineage>
</organism>
<dbReference type="AlphaFoldDB" id="A0A8J7RNR2"/>
<evidence type="ECO:0000313" key="2">
    <source>
        <dbReference type="Proteomes" id="UP000666240"/>
    </source>
</evidence>
<dbReference type="EMBL" id="JAGIYY010000007">
    <property type="protein sequence ID" value="MBP0440451.1"/>
    <property type="molecule type" value="Genomic_DNA"/>
</dbReference>
<reference evidence="1" key="1">
    <citation type="submission" date="2021-03" db="EMBL/GenBank/DDBJ databases">
        <title>Genome sequencing and assembly of Tianweitania sediminis.</title>
        <authorList>
            <person name="Chhetri G."/>
        </authorList>
    </citation>
    <scope>NUCLEOTIDE SEQUENCE</scope>
    <source>
        <strain evidence="1">Z8</strain>
    </source>
</reference>
<proteinExistence type="predicted"/>
<keyword evidence="2" id="KW-1185">Reference proteome</keyword>
<dbReference type="Proteomes" id="UP000666240">
    <property type="component" value="Unassembled WGS sequence"/>
</dbReference>
<accession>A0A8J7RNR2</accession>